<accession>A0A6J4IWN9</accession>
<dbReference type="AlphaFoldDB" id="A0A6J4IWN9"/>
<proteinExistence type="predicted"/>
<evidence type="ECO:0000313" key="2">
    <source>
        <dbReference type="EMBL" id="CAA9262831.1"/>
    </source>
</evidence>
<feature type="compositionally biased region" description="Basic residues" evidence="1">
    <location>
        <begin position="8"/>
        <end position="30"/>
    </location>
</feature>
<feature type="compositionally biased region" description="Basic residues" evidence="1">
    <location>
        <begin position="87"/>
        <end position="111"/>
    </location>
</feature>
<feature type="region of interest" description="Disordered" evidence="1">
    <location>
        <begin position="1"/>
        <end position="134"/>
    </location>
</feature>
<feature type="non-terminal residue" evidence="2">
    <location>
        <position position="1"/>
    </location>
</feature>
<organism evidence="2">
    <name type="scientific">uncultured Acidimicrobiales bacterium</name>
    <dbReference type="NCBI Taxonomy" id="310071"/>
    <lineage>
        <taxon>Bacteria</taxon>
        <taxon>Bacillati</taxon>
        <taxon>Actinomycetota</taxon>
        <taxon>Acidimicrobiia</taxon>
        <taxon>Acidimicrobiales</taxon>
        <taxon>environmental samples</taxon>
    </lineage>
</organism>
<feature type="non-terminal residue" evidence="2">
    <location>
        <position position="134"/>
    </location>
</feature>
<dbReference type="EMBL" id="CADCSY010000131">
    <property type="protein sequence ID" value="CAA9262831.1"/>
    <property type="molecule type" value="Genomic_DNA"/>
</dbReference>
<reference evidence="2" key="1">
    <citation type="submission" date="2020-02" db="EMBL/GenBank/DDBJ databases">
        <authorList>
            <person name="Meier V. D."/>
        </authorList>
    </citation>
    <scope>NUCLEOTIDE SEQUENCE</scope>
    <source>
        <strain evidence="2">AVDCRST_MAG20</strain>
    </source>
</reference>
<name>A0A6J4IWN9_9ACTN</name>
<sequence>GGRAERRSLHRARRPHRAFPARRGSRRRRAPGCAGPGAGGSGPRDDVAGVDGRAGDRPPTSPTGAVGGGRRARHRGARPVGRPAPVPRHRSVAHHRPARRPPRLRCPRRTRPAGTGEPRRRVPRWGRQPPFASV</sequence>
<protein>
    <submittedName>
        <fullName evidence="2">Uncharacterized protein</fullName>
    </submittedName>
</protein>
<gene>
    <name evidence="2" type="ORF">AVDCRST_MAG20-2890</name>
</gene>
<evidence type="ECO:0000256" key="1">
    <source>
        <dbReference type="SAM" id="MobiDB-lite"/>
    </source>
</evidence>